<organism evidence="2 3">
    <name type="scientific">Propioniciclava tarda</name>
    <dbReference type="NCBI Taxonomy" id="433330"/>
    <lineage>
        <taxon>Bacteria</taxon>
        <taxon>Bacillati</taxon>
        <taxon>Actinomycetota</taxon>
        <taxon>Actinomycetes</taxon>
        <taxon>Propionibacteriales</taxon>
        <taxon>Propionibacteriaceae</taxon>
        <taxon>Propioniciclava</taxon>
    </lineage>
</organism>
<dbReference type="Pfam" id="PF14534">
    <property type="entry name" value="DUF4440"/>
    <property type="match status" value="1"/>
</dbReference>
<dbReference type="OrthoDB" id="7845843at2"/>
<evidence type="ECO:0000313" key="2">
    <source>
        <dbReference type="EMBL" id="TBT94245.1"/>
    </source>
</evidence>
<accession>A0A4Q9KJB9</accession>
<sequence length="121" mass="13807">MTDMAPAALDDDQLEVIERARLMLRDDVRHDAAQWQRYVHPDFFQFGFGGSEVHFADLHDHLAPLKGSITMEVVSVDRLGEGVILLLWKGHSKHGVVNRAAVWLKTDDGWQLRYQQGTQAR</sequence>
<reference evidence="2 3" key="1">
    <citation type="submission" date="2019-01" db="EMBL/GenBank/DDBJ databases">
        <title>Lactibacter flavus gen. nov., sp. nov., a novel bacterium of the family Propionibacteriaceae isolated from raw milk and dairy products.</title>
        <authorList>
            <person name="Huptas C."/>
            <person name="Wenning M."/>
            <person name="Breitenwieser F."/>
            <person name="Doll E."/>
            <person name="Von Neubeck M."/>
            <person name="Busse H.-J."/>
            <person name="Scherer S."/>
        </authorList>
    </citation>
    <scope>NUCLEOTIDE SEQUENCE [LARGE SCALE GENOMIC DNA]</scope>
    <source>
        <strain evidence="2 3">DSM 22130</strain>
    </source>
</reference>
<dbReference type="Proteomes" id="UP000291933">
    <property type="component" value="Unassembled WGS sequence"/>
</dbReference>
<evidence type="ECO:0000313" key="3">
    <source>
        <dbReference type="Proteomes" id="UP000291933"/>
    </source>
</evidence>
<proteinExistence type="predicted"/>
<keyword evidence="3" id="KW-1185">Reference proteome</keyword>
<dbReference type="RefSeq" id="WP_131172771.1">
    <property type="nucleotide sequence ID" value="NZ_FXTL01000016.1"/>
</dbReference>
<dbReference type="AlphaFoldDB" id="A0A4Q9KJB9"/>
<feature type="domain" description="DUF4440" evidence="1">
    <location>
        <begin position="21"/>
        <end position="112"/>
    </location>
</feature>
<dbReference type="InterPro" id="IPR032710">
    <property type="entry name" value="NTF2-like_dom_sf"/>
</dbReference>
<evidence type="ECO:0000259" key="1">
    <source>
        <dbReference type="Pfam" id="PF14534"/>
    </source>
</evidence>
<comment type="caution">
    <text evidence="2">The sequence shown here is derived from an EMBL/GenBank/DDBJ whole genome shotgun (WGS) entry which is preliminary data.</text>
</comment>
<dbReference type="Gene3D" id="3.10.450.50">
    <property type="match status" value="1"/>
</dbReference>
<name>A0A4Q9KJB9_PROTD</name>
<protein>
    <submittedName>
        <fullName evidence="2">Nuclear transport factor 2 family protein</fullName>
    </submittedName>
</protein>
<dbReference type="EMBL" id="SDMR01000016">
    <property type="protein sequence ID" value="TBT94245.1"/>
    <property type="molecule type" value="Genomic_DNA"/>
</dbReference>
<dbReference type="SUPFAM" id="SSF54427">
    <property type="entry name" value="NTF2-like"/>
    <property type="match status" value="1"/>
</dbReference>
<gene>
    <name evidence="2" type="ORF">ET996_11845</name>
</gene>
<dbReference type="InterPro" id="IPR027843">
    <property type="entry name" value="DUF4440"/>
</dbReference>